<dbReference type="RefSeq" id="WP_123127377.1">
    <property type="nucleotide sequence ID" value="NZ_RJJD01000008.1"/>
</dbReference>
<dbReference type="Proteomes" id="UP000272117">
    <property type="component" value="Unassembled WGS sequence"/>
</dbReference>
<evidence type="ECO:0000256" key="1">
    <source>
        <dbReference type="SAM" id="Phobius"/>
    </source>
</evidence>
<feature type="transmembrane region" description="Helical" evidence="1">
    <location>
        <begin position="164"/>
        <end position="186"/>
    </location>
</feature>
<evidence type="ECO:0000313" key="2">
    <source>
        <dbReference type="EMBL" id="RNI25749.1"/>
    </source>
</evidence>
<name>A0A3M9MJL9_9BACT</name>
<feature type="transmembrane region" description="Helical" evidence="1">
    <location>
        <begin position="60"/>
        <end position="81"/>
    </location>
</feature>
<dbReference type="EMBL" id="RJJD01000008">
    <property type="protein sequence ID" value="RNI25749.1"/>
    <property type="molecule type" value="Genomic_DNA"/>
</dbReference>
<reference evidence="2 3" key="1">
    <citation type="submission" date="2018-11" db="EMBL/GenBank/DDBJ databases">
        <title>Rufibacter latericius sp. nov., isolated from water in Baiyang Lake.</title>
        <authorList>
            <person name="Yang Y."/>
        </authorList>
    </citation>
    <scope>NUCLEOTIDE SEQUENCE [LARGE SCALE GENOMIC DNA]</scope>
    <source>
        <strain evidence="2 3">R-22-1c-1</strain>
    </source>
</reference>
<keyword evidence="1" id="KW-1133">Transmembrane helix</keyword>
<keyword evidence="1" id="KW-0472">Membrane</keyword>
<protein>
    <submittedName>
        <fullName evidence="2">Uncharacterized protein</fullName>
    </submittedName>
</protein>
<comment type="caution">
    <text evidence="2">The sequence shown here is derived from an EMBL/GenBank/DDBJ whole genome shotgun (WGS) entry which is preliminary data.</text>
</comment>
<dbReference type="AlphaFoldDB" id="A0A3M9MJL9"/>
<keyword evidence="1" id="KW-0812">Transmembrane</keyword>
<feature type="transmembrane region" description="Helical" evidence="1">
    <location>
        <begin position="93"/>
        <end position="112"/>
    </location>
</feature>
<evidence type="ECO:0000313" key="3">
    <source>
        <dbReference type="Proteomes" id="UP000272117"/>
    </source>
</evidence>
<sequence length="255" mass="28409">MNKIQISVSVNTKVVVKILGIIIASIIILGVLALCIRTFTNYKSALGFVPLFDMDKENSIPTYFSSLNLLISSFLLFSIFLHKDALKDKYRRHWLFLSLIFFFLSIDETASIHEYYSVLIKNLMNFSGPGNYSFAVLGGICVLIFLYFFSTFILSLPAKTRSKFVLAGSLFVSGALGSEAIGGYIIVGDLSNSLNSLFYGVFVIIEESLEMVGVLFFIRAILLYIKESLIQETSTVFEGDSIEVSSTKERLLGIL</sequence>
<organism evidence="2 3">
    <name type="scientific">Rufibacter latericius</name>
    <dbReference type="NCBI Taxonomy" id="2487040"/>
    <lineage>
        <taxon>Bacteria</taxon>
        <taxon>Pseudomonadati</taxon>
        <taxon>Bacteroidota</taxon>
        <taxon>Cytophagia</taxon>
        <taxon>Cytophagales</taxon>
        <taxon>Hymenobacteraceae</taxon>
        <taxon>Rufibacter</taxon>
    </lineage>
</organism>
<proteinExistence type="predicted"/>
<dbReference type="OrthoDB" id="850482at2"/>
<feature type="transmembrane region" description="Helical" evidence="1">
    <location>
        <begin position="198"/>
        <end position="225"/>
    </location>
</feature>
<keyword evidence="3" id="KW-1185">Reference proteome</keyword>
<gene>
    <name evidence="2" type="ORF">EFB08_12915</name>
</gene>
<feature type="transmembrane region" description="Helical" evidence="1">
    <location>
        <begin position="132"/>
        <end position="157"/>
    </location>
</feature>
<accession>A0A3M9MJL9</accession>
<feature type="transmembrane region" description="Helical" evidence="1">
    <location>
        <begin position="14"/>
        <end position="40"/>
    </location>
</feature>